<feature type="transmembrane region" description="Helical" evidence="1">
    <location>
        <begin position="250"/>
        <end position="269"/>
    </location>
</feature>
<keyword evidence="1" id="KW-1133">Transmembrane helix</keyword>
<feature type="transmembrane region" description="Helical" evidence="1">
    <location>
        <begin position="53"/>
        <end position="78"/>
    </location>
</feature>
<reference evidence="2" key="1">
    <citation type="submission" date="2019-08" db="EMBL/GenBank/DDBJ databases">
        <authorList>
            <person name="Kucharzyk K."/>
            <person name="Murdoch R.W."/>
            <person name="Higgins S."/>
            <person name="Loffler F."/>
        </authorList>
    </citation>
    <scope>NUCLEOTIDE SEQUENCE</scope>
</reference>
<dbReference type="Pfam" id="PF09913">
    <property type="entry name" value="DUF2142"/>
    <property type="match status" value="1"/>
</dbReference>
<evidence type="ECO:0000256" key="1">
    <source>
        <dbReference type="SAM" id="Phobius"/>
    </source>
</evidence>
<feature type="transmembrane region" description="Helical" evidence="1">
    <location>
        <begin position="15"/>
        <end position="41"/>
    </location>
</feature>
<feature type="transmembrane region" description="Helical" evidence="1">
    <location>
        <begin position="183"/>
        <end position="204"/>
    </location>
</feature>
<protein>
    <recommendedName>
        <fullName evidence="3">DUF2142 domain-containing protein</fullName>
    </recommendedName>
</protein>
<organism evidence="2">
    <name type="scientific">bioreactor metagenome</name>
    <dbReference type="NCBI Taxonomy" id="1076179"/>
    <lineage>
        <taxon>unclassified sequences</taxon>
        <taxon>metagenomes</taxon>
        <taxon>ecological metagenomes</taxon>
    </lineage>
</organism>
<accession>A0A645FH81</accession>
<feature type="transmembrane region" description="Helical" evidence="1">
    <location>
        <begin position="146"/>
        <end position="162"/>
    </location>
</feature>
<name>A0A645FH81_9ZZZZ</name>
<dbReference type="EMBL" id="VSSQ01059096">
    <property type="protein sequence ID" value="MPN12699.1"/>
    <property type="molecule type" value="Genomic_DNA"/>
</dbReference>
<dbReference type="AlphaFoldDB" id="A0A645FH81"/>
<evidence type="ECO:0008006" key="3">
    <source>
        <dbReference type="Google" id="ProtNLM"/>
    </source>
</evidence>
<keyword evidence="1" id="KW-0472">Membrane</keyword>
<feature type="transmembrane region" description="Helical" evidence="1">
    <location>
        <begin position="210"/>
        <end position="230"/>
    </location>
</feature>
<keyword evidence="1" id="KW-0812">Transmembrane</keyword>
<dbReference type="InterPro" id="IPR018674">
    <property type="entry name" value="DUF2142_membrane"/>
</dbReference>
<sequence>MYFEKGLVIGKKQTITFIVLCALVAMLKYSLLPFCLLMLFIPASRFASKKSKAVNAVLSIVIPVAAAAGLYAVTTFLITATGAGSGSALTEGGVNLMGANVGAQLHYMLGSLTTTVSVFLRSFVENTYYITQLFSFGWLSYGPPEVFIYLYIGFLMLVGFLYSKYEHGAARIEDTKMAFANRLGVFIVIALGYVLVNLLLYLTWTPVGAGLIQGVQARYFIPLLLFLPFFSRNVHPVLSEGEVTRMHINVQFVAFAFVILVFMHTLFAYY</sequence>
<proteinExistence type="predicted"/>
<gene>
    <name evidence="2" type="ORF">SDC9_160018</name>
</gene>
<evidence type="ECO:0000313" key="2">
    <source>
        <dbReference type="EMBL" id="MPN12699.1"/>
    </source>
</evidence>
<comment type="caution">
    <text evidence="2">The sequence shown here is derived from an EMBL/GenBank/DDBJ whole genome shotgun (WGS) entry which is preliminary data.</text>
</comment>